<keyword evidence="2" id="KW-1185">Reference proteome</keyword>
<name>A0A9P0E367_NEZVI</name>
<sequence>MSDERLPIQCFNRLRALDSSMGKPDPTYNWVTQVKMIVAELGCQGLFSLRSDENKCPKKECMSTPIGAEGLLELATPKSFSVEEASWAKDHYENIVTAEFLKGVRPDIRRQLLFDPPSTFERAVNKAAKVGEAIELFCLRF</sequence>
<dbReference type="AlphaFoldDB" id="A0A9P0E367"/>
<evidence type="ECO:0000313" key="2">
    <source>
        <dbReference type="Proteomes" id="UP001152798"/>
    </source>
</evidence>
<evidence type="ECO:0000313" key="1">
    <source>
        <dbReference type="EMBL" id="CAH1393024.1"/>
    </source>
</evidence>
<dbReference type="OrthoDB" id="10642015at2759"/>
<reference evidence="1" key="1">
    <citation type="submission" date="2022-01" db="EMBL/GenBank/DDBJ databases">
        <authorList>
            <person name="King R."/>
        </authorList>
    </citation>
    <scope>NUCLEOTIDE SEQUENCE</scope>
</reference>
<gene>
    <name evidence="1" type="ORF">NEZAVI_LOCUS3757</name>
</gene>
<organism evidence="1 2">
    <name type="scientific">Nezara viridula</name>
    <name type="common">Southern green stink bug</name>
    <name type="synonym">Cimex viridulus</name>
    <dbReference type="NCBI Taxonomy" id="85310"/>
    <lineage>
        <taxon>Eukaryota</taxon>
        <taxon>Metazoa</taxon>
        <taxon>Ecdysozoa</taxon>
        <taxon>Arthropoda</taxon>
        <taxon>Hexapoda</taxon>
        <taxon>Insecta</taxon>
        <taxon>Pterygota</taxon>
        <taxon>Neoptera</taxon>
        <taxon>Paraneoptera</taxon>
        <taxon>Hemiptera</taxon>
        <taxon>Heteroptera</taxon>
        <taxon>Panheteroptera</taxon>
        <taxon>Pentatomomorpha</taxon>
        <taxon>Pentatomoidea</taxon>
        <taxon>Pentatomidae</taxon>
        <taxon>Pentatominae</taxon>
        <taxon>Nezara</taxon>
    </lineage>
</organism>
<dbReference type="EMBL" id="OV725078">
    <property type="protein sequence ID" value="CAH1393024.1"/>
    <property type="molecule type" value="Genomic_DNA"/>
</dbReference>
<proteinExistence type="predicted"/>
<accession>A0A9P0E367</accession>
<dbReference type="Proteomes" id="UP001152798">
    <property type="component" value="Chromosome 2"/>
</dbReference>
<protein>
    <submittedName>
        <fullName evidence="1">Uncharacterized protein</fullName>
    </submittedName>
</protein>